<name>A0A848H2G7_9BURK</name>
<keyword evidence="4" id="KW-1185">Reference proteome</keyword>
<dbReference type="EMBL" id="JABBFX010000001">
    <property type="protein sequence ID" value="NML43892.1"/>
    <property type="molecule type" value="Genomic_DNA"/>
</dbReference>
<evidence type="ECO:0000259" key="2">
    <source>
        <dbReference type="PROSITE" id="PS51819"/>
    </source>
</evidence>
<protein>
    <submittedName>
        <fullName evidence="3">Metapyrocatechase</fullName>
    </submittedName>
</protein>
<dbReference type="InterPro" id="IPR029068">
    <property type="entry name" value="Glyas_Bleomycin-R_OHBP_Dase"/>
</dbReference>
<gene>
    <name evidence="3" type="ORF">HHL11_09040</name>
</gene>
<sequence>MTTTRRAGVTGVHSVNRFVFSVPDLEAARRFYTAFGLEVRQVGERLDLYTAGHPHCWGSVHASGAPKHLEYVSYGVYAEDLPALRERIERHGLGCEPHPLSDGSGLWLRNPDGTPLQLVVAPKVSPSAKSRPSPRASVAAGQGAAPARSQVQPVRPRALSHVLFFTPDVERMLRFSTDILGLRLSDRSQDLIAFLHGAHGSDHHLVAFAKSHAPGLHHSSWDVGSLDDVGSGAEQMRTAGFDRGWGLGRHVLGSNYFQYVRDPWGSYAEYSFDIDFVPHDLEWPAADHPPHDSLYVWGPAVPEDFITNHEQAS</sequence>
<feature type="compositionally biased region" description="Low complexity" evidence="1">
    <location>
        <begin position="124"/>
        <end position="150"/>
    </location>
</feature>
<dbReference type="InterPro" id="IPR004360">
    <property type="entry name" value="Glyas_Fos-R_dOase_dom"/>
</dbReference>
<dbReference type="Pfam" id="PF00903">
    <property type="entry name" value="Glyoxalase"/>
    <property type="match status" value="1"/>
</dbReference>
<evidence type="ECO:0000256" key="1">
    <source>
        <dbReference type="SAM" id="MobiDB-lite"/>
    </source>
</evidence>
<reference evidence="3 4" key="1">
    <citation type="submission" date="2020-04" db="EMBL/GenBank/DDBJ databases">
        <title>Ramlibacter sp. G-1-2-2 isolated from soil.</title>
        <authorList>
            <person name="Dahal R.H."/>
        </authorList>
    </citation>
    <scope>NUCLEOTIDE SEQUENCE [LARGE SCALE GENOMIC DNA]</scope>
    <source>
        <strain evidence="3 4">G-1-2-2</strain>
    </source>
</reference>
<dbReference type="AlphaFoldDB" id="A0A848H2G7"/>
<evidence type="ECO:0000313" key="4">
    <source>
        <dbReference type="Proteomes" id="UP000541185"/>
    </source>
</evidence>
<dbReference type="Proteomes" id="UP000541185">
    <property type="component" value="Unassembled WGS sequence"/>
</dbReference>
<dbReference type="SUPFAM" id="SSF54593">
    <property type="entry name" value="Glyoxalase/Bleomycin resistance protein/Dihydroxybiphenyl dioxygenase"/>
    <property type="match status" value="1"/>
</dbReference>
<dbReference type="PROSITE" id="PS51819">
    <property type="entry name" value="VOC"/>
    <property type="match status" value="2"/>
</dbReference>
<organism evidence="3 4">
    <name type="scientific">Ramlibacter agri</name>
    <dbReference type="NCBI Taxonomy" id="2728837"/>
    <lineage>
        <taxon>Bacteria</taxon>
        <taxon>Pseudomonadati</taxon>
        <taxon>Pseudomonadota</taxon>
        <taxon>Betaproteobacteria</taxon>
        <taxon>Burkholderiales</taxon>
        <taxon>Comamonadaceae</taxon>
        <taxon>Ramlibacter</taxon>
    </lineage>
</organism>
<evidence type="ECO:0000313" key="3">
    <source>
        <dbReference type="EMBL" id="NML43892.1"/>
    </source>
</evidence>
<feature type="domain" description="VOC" evidence="2">
    <location>
        <begin position="14"/>
        <end position="121"/>
    </location>
</feature>
<proteinExistence type="predicted"/>
<dbReference type="RefSeq" id="WP_169418069.1">
    <property type="nucleotide sequence ID" value="NZ_JABBFX010000001.1"/>
</dbReference>
<feature type="domain" description="VOC" evidence="2">
    <location>
        <begin position="158"/>
        <end position="273"/>
    </location>
</feature>
<feature type="region of interest" description="Disordered" evidence="1">
    <location>
        <begin position="124"/>
        <end position="152"/>
    </location>
</feature>
<dbReference type="Gene3D" id="3.10.180.10">
    <property type="entry name" value="2,3-Dihydroxybiphenyl 1,2-Dioxygenase, domain 1"/>
    <property type="match status" value="2"/>
</dbReference>
<accession>A0A848H2G7</accession>
<dbReference type="InterPro" id="IPR037523">
    <property type="entry name" value="VOC_core"/>
</dbReference>
<comment type="caution">
    <text evidence="3">The sequence shown here is derived from an EMBL/GenBank/DDBJ whole genome shotgun (WGS) entry which is preliminary data.</text>
</comment>